<protein>
    <recommendedName>
        <fullName evidence="9">B-cell receptor CD22</fullName>
    </recommendedName>
    <alternativeName>
        <fullName evidence="10">Sialic acid-binding Ig-like lectin 2</fullName>
    </alternativeName>
</protein>
<feature type="domain" description="Ig-like" evidence="14">
    <location>
        <begin position="843"/>
        <end position="920"/>
    </location>
</feature>
<evidence type="ECO:0000256" key="4">
    <source>
        <dbReference type="ARBA" id="ARBA00022989"/>
    </source>
</evidence>
<dbReference type="SMART" id="SM00409">
    <property type="entry name" value="IG"/>
    <property type="match status" value="17"/>
</dbReference>
<evidence type="ECO:0000256" key="8">
    <source>
        <dbReference type="ARBA" id="ARBA00038361"/>
    </source>
</evidence>
<feature type="domain" description="Ig-like" evidence="14">
    <location>
        <begin position="1294"/>
        <end position="1375"/>
    </location>
</feature>
<feature type="region of interest" description="Disordered" evidence="13">
    <location>
        <begin position="888"/>
        <end position="928"/>
    </location>
</feature>
<reference evidence="15" key="1">
    <citation type="submission" date="2025-08" db="UniProtKB">
        <authorList>
            <consortium name="Ensembl"/>
        </authorList>
    </citation>
    <scope>IDENTIFICATION</scope>
</reference>
<dbReference type="Proteomes" id="UP000694393">
    <property type="component" value="Unplaced"/>
</dbReference>
<dbReference type="FunFam" id="2.60.40.10:FF:000921">
    <property type="entry name" value="sialoadhesin isoform X1"/>
    <property type="match status" value="2"/>
</dbReference>
<evidence type="ECO:0000256" key="3">
    <source>
        <dbReference type="ARBA" id="ARBA00022734"/>
    </source>
</evidence>
<dbReference type="CDD" id="cd00096">
    <property type="entry name" value="Ig"/>
    <property type="match status" value="5"/>
</dbReference>
<accession>A0A8C8RSF6</accession>
<dbReference type="Pfam" id="PF13927">
    <property type="entry name" value="Ig_3"/>
    <property type="match status" value="2"/>
</dbReference>
<evidence type="ECO:0000256" key="7">
    <source>
        <dbReference type="ARBA" id="ARBA00023319"/>
    </source>
</evidence>
<comment type="similarity">
    <text evidence="8">Belongs to the immunoglobulin superfamily. SIGLEC (sialic acid binding Ig-like lectin) family.</text>
</comment>
<dbReference type="InterPro" id="IPR003598">
    <property type="entry name" value="Ig_sub2"/>
</dbReference>
<evidence type="ECO:0000313" key="15">
    <source>
        <dbReference type="Ensembl" id="ENSPCEP00000009905.1"/>
    </source>
</evidence>
<evidence type="ECO:0000256" key="9">
    <source>
        <dbReference type="ARBA" id="ARBA00040106"/>
    </source>
</evidence>
<feature type="compositionally biased region" description="Low complexity" evidence="13">
    <location>
        <begin position="911"/>
        <end position="928"/>
    </location>
</feature>
<evidence type="ECO:0000256" key="6">
    <source>
        <dbReference type="ARBA" id="ARBA00023157"/>
    </source>
</evidence>
<keyword evidence="5" id="KW-0472">Membrane</keyword>
<dbReference type="InterPro" id="IPR013162">
    <property type="entry name" value="CD80_C2-set"/>
</dbReference>
<evidence type="ECO:0000256" key="1">
    <source>
        <dbReference type="ARBA" id="ARBA00004167"/>
    </source>
</evidence>
<feature type="domain" description="Ig-like" evidence="14">
    <location>
        <begin position="561"/>
        <end position="654"/>
    </location>
</feature>
<keyword evidence="7" id="KW-0393">Immunoglobulin domain</keyword>
<dbReference type="GO" id="GO:0005769">
    <property type="term" value="C:early endosome"/>
    <property type="evidence" value="ECO:0007669"/>
    <property type="project" value="TreeGrafter"/>
</dbReference>
<dbReference type="InterPro" id="IPR013783">
    <property type="entry name" value="Ig-like_fold"/>
</dbReference>
<feature type="domain" description="Ig-like" evidence="14">
    <location>
        <begin position="373"/>
        <end position="468"/>
    </location>
</feature>
<comment type="function">
    <text evidence="11">Most highly expressed siglec (sialic acid-binding immunoglobulin-like lectin) on B-cells that plays a role in various aspects of B-cell biology including differentiation, antigen presentation, and trafficking to bone marrow. Binds to alpha 2,6-linked sialic acid residues of surface molecules such as CD22 itself, CD45 and IgM in a cis configuration. Can also bind to ligands on other cells as an adhesion molecule in a trans configuration. Acts as an inhibitory coreceptor on the surface of B-cells and inhibits B-cell receptor induced signaling, characterized by inhibition of the calcium mobilization and cellular activation. Mechanistically, the immunoreceptor tyrosine-based inhibitory motif domain is phosphorylated by the Src kinase LYN, which in turn leads to the recruitment of the protein tyrosine phosphatase 1/PTPN6, leading to the negative regulation of BCR signaling. If this negative signaling from is of sufficient strength, apoptosis of the B-cell can be induced.</text>
</comment>
<evidence type="ECO:0000256" key="11">
    <source>
        <dbReference type="ARBA" id="ARBA00045430"/>
    </source>
</evidence>
<evidence type="ECO:0000256" key="5">
    <source>
        <dbReference type="ARBA" id="ARBA00023136"/>
    </source>
</evidence>
<dbReference type="Gene3D" id="2.60.40.10">
    <property type="entry name" value="Immunoglobulins"/>
    <property type="match status" value="17"/>
</dbReference>
<dbReference type="GO" id="GO:0030246">
    <property type="term" value="F:carbohydrate binding"/>
    <property type="evidence" value="ECO:0007669"/>
    <property type="project" value="UniProtKB-KW"/>
</dbReference>
<evidence type="ECO:0000256" key="13">
    <source>
        <dbReference type="SAM" id="MobiDB-lite"/>
    </source>
</evidence>
<feature type="domain" description="Ig-like" evidence="14">
    <location>
        <begin position="1030"/>
        <end position="1115"/>
    </location>
</feature>
<comment type="subunit">
    <text evidence="12">Predominantly monomer of isoform CD22-beta. Also found as heterodimer of isoform CD22-beta and a shorter isoform. Interacts with PTPN6/SHP-1, LYN, SYK, PIK3R1/PIK3R2 and PLCG1 upon phosphorylation. Interacts with GRB2, INPP5D and SHC1 upon phosphorylation. May form a complex with INPP5D/SHIP, GRB2 and SHC1.</text>
</comment>
<keyword evidence="2" id="KW-0812">Transmembrane</keyword>
<feature type="domain" description="Ig-like" evidence="14">
    <location>
        <begin position="1205"/>
        <end position="1286"/>
    </location>
</feature>
<keyword evidence="16" id="KW-1185">Reference proteome</keyword>
<dbReference type="GO" id="GO:0075512">
    <property type="term" value="P:clathrin-dependent endocytosis of virus by host cell"/>
    <property type="evidence" value="ECO:0007669"/>
    <property type="project" value="TreeGrafter"/>
</dbReference>
<dbReference type="GO" id="GO:0005886">
    <property type="term" value="C:plasma membrane"/>
    <property type="evidence" value="ECO:0007669"/>
    <property type="project" value="TreeGrafter"/>
</dbReference>
<dbReference type="GO" id="GO:0046790">
    <property type="term" value="F:virion binding"/>
    <property type="evidence" value="ECO:0007669"/>
    <property type="project" value="TreeGrafter"/>
</dbReference>
<dbReference type="PANTHER" id="PTHR47243">
    <property type="entry name" value="SIALOADHESIN"/>
    <property type="match status" value="1"/>
</dbReference>
<sequence length="1587" mass="172693">QDSCVLIPCTFSYPGTVNAEKGVLAIWYKDYEDQRTVIYHSDTPSDVDSRFQGRTELLGELAARNCTLLLRGLRTEDSGKYNFRFEIKEGDRWLDMRGVTLTVTGAPHSPAISAPEELREGETVNLTCSSPYVCPYDSIALQWRGYNTLASTVAAAVHLDTSGALRQQTLATTLSWEDHTKKLFCDLSVGSQQATGEVALRVKYSPKGTKVAINPSTKNIRVGDTASLTCSVNSTFPEVTAYRWYKGEAAVGSQQILTLGSVTREDYGLYHCEAENSVGTGVAEAAVLYVFSKYVSPGLLETVTLACNVPGEESQDLHYSWYKNSVWIKEGTARSLVFHQVATSDTGYYSCKVQNDKGSDMSQIINLSVFYPPRALAITLFQETQEGKLAIVHCTVDSYPPSALALYHNGNLLATTNSHAAPSQRVSITASRNSLKLEIQNVVPEDDGRYRCTASNVYGNATAARLFNAKTARVLIRPSPEVCEGDTVTLTCITTRNAEEGTSYTWYKNTRWLQESSENTLVFPVVSSKDAGAFQCTAQNQRGSSTSPAITLRVLFPPRQPQMSSLLETQGTHRGIILCTTDSDPPAELGLYKGDELVASTSGSHPLAGQRLSATPSYNSLKVEIREVAVEDEGTYVCLARNNHGNASASMDFTAETARIIASPASEVREGQGVNLTCQVSSHSSAMTDYSWYRNGQRLSGGPGNSLLFQPVASADAGVYYCQARNNRTSRSSTLLPLNVLYAPRNPRMTSFLEREMGKLAIIQCAVDSNPPAQLSLYKGDELVTSTSSRTTATQRVSVSATQNSLRVEIRDVTLEDEGNYRFTASNAYGTSSNHLYFRVQMARILITPSTDVQEGDEVSLTCDVTGNAPEGTIYTWYKNSHRIHESSENSLPFPHVTSGDTGSYHCKAQSPEGSSSSVSPATSLHVSYPPREPQLTSFLQSPDGQLGILQCTVDSDPQSTLSFFRGGELVASTTGSRPVSGQRITVSSSHNSLKVEIQAVVMEDEGEYVCSASNAYGNATATLNFTADSECTVQIWISPSPAVHEGAAVNLTCAVDSDAPGTPHYTWYKNNIWLHEGHARTLMFPKVTVADAATYHCTVKTHERVRSSPPGTLNVLYPPRNLWMKSFLETQDGKVAIIICAVDSNPLSELALHRAGELRLRISSSPNSLKLEIRSITLEDEGTYVCSANTAFGKTSTSLYFSIEMVRVMFQPGPDVREGGLVTLTCEDASARPSTIYTWYKNTKWLEEGPASLTIHEAASTDAGSYSCTAHSDRGGRTSLPTALRVLYAPRKPSLNSFLDAQDGRQAIIQCTVDSHPPSDIALYRGDELIPVASTQGSRGSPNHRLSIHVSHNSLKVEMTDVMLEDAGLYVCSLLGPVGIYSTDFLDLFFPSAVRIMIEPSQEIHEGATVNVTCMVAKWLGGATNYTWYKNSKWLQDGSARSLHLDKVSSADTGSYHCKAEGRTGSATSTLVSLDVLYAPRNPSVNAFLENHNARVGLIQCTADSNPQAEFFLYRGDKLVASSQGPRSAANQRISVFPAYDTLRVEIWDVTSEDSAEYMCVARNALGNVTATSYFSAQSKSGCQGL</sequence>
<dbReference type="InterPro" id="IPR013151">
    <property type="entry name" value="Immunoglobulin_dom"/>
</dbReference>
<dbReference type="SUPFAM" id="SSF48726">
    <property type="entry name" value="Immunoglobulin"/>
    <property type="match status" value="16"/>
</dbReference>
<name>A0A8C8RSF6_9SAUR</name>
<dbReference type="Ensembl" id="ENSPCET00000010238.1">
    <property type="protein sequence ID" value="ENSPCEP00000009905.1"/>
    <property type="gene ID" value="ENSPCEG00000007873.1"/>
</dbReference>
<dbReference type="PANTHER" id="PTHR47243:SF1">
    <property type="entry name" value="SIALOADHESIN"/>
    <property type="match status" value="1"/>
</dbReference>
<feature type="domain" description="Ig-like" evidence="14">
    <location>
        <begin position="301"/>
        <end position="368"/>
    </location>
</feature>
<dbReference type="GO" id="GO:0005770">
    <property type="term" value="C:late endosome"/>
    <property type="evidence" value="ECO:0007669"/>
    <property type="project" value="TreeGrafter"/>
</dbReference>
<dbReference type="Pfam" id="PF24518">
    <property type="entry name" value="Ig_CD22"/>
    <property type="match status" value="1"/>
</dbReference>
<reference evidence="15" key="2">
    <citation type="submission" date="2025-09" db="UniProtKB">
        <authorList>
            <consortium name="Ensembl"/>
        </authorList>
    </citation>
    <scope>IDENTIFICATION</scope>
</reference>
<feature type="domain" description="Ig-like" evidence="14">
    <location>
        <begin position="747"/>
        <end position="841"/>
    </location>
</feature>
<evidence type="ECO:0000256" key="2">
    <source>
        <dbReference type="ARBA" id="ARBA00022692"/>
    </source>
</evidence>
<dbReference type="Pfam" id="PF13895">
    <property type="entry name" value="Ig_2"/>
    <property type="match status" value="7"/>
</dbReference>
<dbReference type="Pfam" id="PF07679">
    <property type="entry name" value="I-set"/>
    <property type="match status" value="2"/>
</dbReference>
<feature type="domain" description="Ig-like" evidence="14">
    <location>
        <begin position="656"/>
        <end position="734"/>
    </location>
</feature>
<dbReference type="InterPro" id="IPR013106">
    <property type="entry name" value="Ig_V-set"/>
</dbReference>
<dbReference type="SMART" id="SM00408">
    <property type="entry name" value="IGc2"/>
    <property type="match status" value="15"/>
</dbReference>
<evidence type="ECO:0000259" key="14">
    <source>
        <dbReference type="PROSITE" id="PS50835"/>
    </source>
</evidence>
<comment type="subcellular location">
    <subcellularLocation>
        <location evidence="1">Membrane</location>
        <topology evidence="1">Single-pass membrane protein</topology>
    </subcellularLocation>
</comment>
<feature type="domain" description="Ig-like" evidence="14">
    <location>
        <begin position="469"/>
        <end position="551"/>
    </location>
</feature>
<dbReference type="InterPro" id="IPR007110">
    <property type="entry name" value="Ig-like_dom"/>
</dbReference>
<dbReference type="PROSITE" id="PS50835">
    <property type="entry name" value="IG_LIKE"/>
    <property type="match status" value="16"/>
</dbReference>
<dbReference type="InterPro" id="IPR056386">
    <property type="entry name" value="Ig_CD22"/>
</dbReference>
<evidence type="ECO:0000313" key="16">
    <source>
        <dbReference type="Proteomes" id="UP000694393"/>
    </source>
</evidence>
<evidence type="ECO:0000256" key="12">
    <source>
        <dbReference type="ARBA" id="ARBA00046458"/>
    </source>
</evidence>
<feature type="domain" description="Ig-like" evidence="14">
    <location>
        <begin position="1120"/>
        <end position="1203"/>
    </location>
</feature>
<keyword evidence="6" id="KW-1015">Disulfide bond</keyword>
<feature type="domain" description="Ig-like" evidence="14">
    <location>
        <begin position="1392"/>
        <end position="1474"/>
    </location>
</feature>
<keyword evidence="3" id="KW-0430">Lectin</keyword>
<proteinExistence type="inferred from homology"/>
<feature type="domain" description="Ig-like" evidence="14">
    <location>
        <begin position="206"/>
        <end position="288"/>
    </location>
</feature>
<dbReference type="InterPro" id="IPR036179">
    <property type="entry name" value="Ig-like_dom_sf"/>
</dbReference>
<dbReference type="InterPro" id="IPR013098">
    <property type="entry name" value="Ig_I-set"/>
</dbReference>
<feature type="domain" description="Ig-like" evidence="14">
    <location>
        <begin position="934"/>
        <end position="1027"/>
    </location>
</feature>
<evidence type="ECO:0000256" key="10">
    <source>
        <dbReference type="ARBA" id="ARBA00041781"/>
    </source>
</evidence>
<keyword evidence="4" id="KW-1133">Transmembrane helix</keyword>
<dbReference type="Pfam" id="PF08205">
    <property type="entry name" value="C2-set_2"/>
    <property type="match status" value="1"/>
</dbReference>
<dbReference type="InterPro" id="IPR003599">
    <property type="entry name" value="Ig_sub"/>
</dbReference>
<feature type="domain" description="Ig-like" evidence="14">
    <location>
        <begin position="1484"/>
        <end position="1577"/>
    </location>
</feature>
<dbReference type="SMART" id="SM00406">
    <property type="entry name" value="IGv"/>
    <property type="match status" value="6"/>
</dbReference>
<feature type="domain" description="Ig-like" evidence="14">
    <location>
        <begin position="107"/>
        <end position="201"/>
    </location>
</feature>
<organism evidence="15 16">
    <name type="scientific">Pelusios castaneus</name>
    <name type="common">West African mud turtle</name>
    <dbReference type="NCBI Taxonomy" id="367368"/>
    <lineage>
        <taxon>Eukaryota</taxon>
        <taxon>Metazoa</taxon>
        <taxon>Chordata</taxon>
        <taxon>Craniata</taxon>
        <taxon>Vertebrata</taxon>
        <taxon>Euteleostomi</taxon>
        <taxon>Archelosauria</taxon>
        <taxon>Testudinata</taxon>
        <taxon>Testudines</taxon>
        <taxon>Pleurodira</taxon>
        <taxon>Pelomedusidae</taxon>
        <taxon>Pelusios</taxon>
    </lineage>
</organism>
<dbReference type="Pfam" id="PF00047">
    <property type="entry name" value="ig"/>
    <property type="match status" value="1"/>
</dbReference>